<gene>
    <name evidence="1" type="ORF">DPMN_114165</name>
    <name evidence="2" type="ORF">DPMN_114298</name>
</gene>
<accession>A0A9D4QRF4</accession>
<evidence type="ECO:0000313" key="1">
    <source>
        <dbReference type="EMBL" id="KAH3840710.1"/>
    </source>
</evidence>
<protein>
    <submittedName>
        <fullName evidence="2">Uncharacterized protein</fullName>
    </submittedName>
</protein>
<comment type="caution">
    <text evidence="2">The sequence shown here is derived from an EMBL/GenBank/DDBJ whole genome shotgun (WGS) entry which is preliminary data.</text>
</comment>
<reference evidence="2" key="1">
    <citation type="journal article" date="2019" name="bioRxiv">
        <title>The Genome of the Zebra Mussel, Dreissena polymorpha: A Resource for Invasive Species Research.</title>
        <authorList>
            <person name="McCartney M.A."/>
            <person name="Auch B."/>
            <person name="Kono T."/>
            <person name="Mallez S."/>
            <person name="Zhang Y."/>
            <person name="Obille A."/>
            <person name="Becker A."/>
            <person name="Abrahante J.E."/>
            <person name="Garbe J."/>
            <person name="Badalamenti J.P."/>
            <person name="Herman A."/>
            <person name="Mangelson H."/>
            <person name="Liachko I."/>
            <person name="Sullivan S."/>
            <person name="Sone E.D."/>
            <person name="Koren S."/>
            <person name="Silverstein K.A.T."/>
            <person name="Beckman K.B."/>
            <person name="Gohl D.M."/>
        </authorList>
    </citation>
    <scope>NUCLEOTIDE SEQUENCE</scope>
    <source>
        <strain evidence="2">Duluth1</strain>
        <tissue evidence="2">Whole animal</tissue>
    </source>
</reference>
<dbReference type="Proteomes" id="UP000828390">
    <property type="component" value="Unassembled WGS sequence"/>
</dbReference>
<name>A0A9D4QRF4_DREPO</name>
<dbReference type="AlphaFoldDB" id="A0A9D4QRF4"/>
<sequence>MSMIYNPTSPSVRLDSLSLRPCRTDECFEHFNISDLTCPSSRTHIKVYFFTLSYTYSIQPYLAHHQQDHISLSHQPPVQGGHDHRAGMVMFQLVMI</sequence>
<reference evidence="2" key="2">
    <citation type="submission" date="2020-11" db="EMBL/GenBank/DDBJ databases">
        <authorList>
            <person name="McCartney M.A."/>
            <person name="Auch B."/>
            <person name="Kono T."/>
            <person name="Mallez S."/>
            <person name="Becker A."/>
            <person name="Gohl D.M."/>
            <person name="Silverstein K.A.T."/>
            <person name="Koren S."/>
            <person name="Bechman K.B."/>
            <person name="Herman A."/>
            <person name="Abrahante J.E."/>
            <person name="Garbe J."/>
        </authorList>
    </citation>
    <scope>NUCLEOTIDE SEQUENCE</scope>
    <source>
        <strain evidence="2">Duluth1</strain>
        <tissue evidence="2">Whole animal</tissue>
    </source>
</reference>
<keyword evidence="3" id="KW-1185">Reference proteome</keyword>
<proteinExistence type="predicted"/>
<evidence type="ECO:0000313" key="3">
    <source>
        <dbReference type="Proteomes" id="UP000828390"/>
    </source>
</evidence>
<organism evidence="2 3">
    <name type="scientific">Dreissena polymorpha</name>
    <name type="common">Zebra mussel</name>
    <name type="synonym">Mytilus polymorpha</name>
    <dbReference type="NCBI Taxonomy" id="45954"/>
    <lineage>
        <taxon>Eukaryota</taxon>
        <taxon>Metazoa</taxon>
        <taxon>Spiralia</taxon>
        <taxon>Lophotrochozoa</taxon>
        <taxon>Mollusca</taxon>
        <taxon>Bivalvia</taxon>
        <taxon>Autobranchia</taxon>
        <taxon>Heteroconchia</taxon>
        <taxon>Euheterodonta</taxon>
        <taxon>Imparidentia</taxon>
        <taxon>Neoheterodontei</taxon>
        <taxon>Myida</taxon>
        <taxon>Dreissenoidea</taxon>
        <taxon>Dreissenidae</taxon>
        <taxon>Dreissena</taxon>
    </lineage>
</organism>
<dbReference type="EMBL" id="JAIWYP010000004">
    <property type="protein sequence ID" value="KAH3840841.1"/>
    <property type="molecule type" value="Genomic_DNA"/>
</dbReference>
<evidence type="ECO:0000313" key="2">
    <source>
        <dbReference type="EMBL" id="KAH3840841.1"/>
    </source>
</evidence>
<dbReference type="EMBL" id="JAIWYP010000004">
    <property type="protein sequence ID" value="KAH3840710.1"/>
    <property type="molecule type" value="Genomic_DNA"/>
</dbReference>